<dbReference type="SUPFAM" id="SSF56935">
    <property type="entry name" value="Porins"/>
    <property type="match status" value="1"/>
</dbReference>
<dbReference type="InterPro" id="IPR039426">
    <property type="entry name" value="TonB-dep_rcpt-like"/>
</dbReference>
<proteinExistence type="inferred from homology"/>
<evidence type="ECO:0000313" key="13">
    <source>
        <dbReference type="EMBL" id="WOD44913.1"/>
    </source>
</evidence>
<evidence type="ECO:0000256" key="4">
    <source>
        <dbReference type="ARBA" id="ARBA00022692"/>
    </source>
</evidence>
<name>A0AA97HSW7_9FLAO</name>
<evidence type="ECO:0000256" key="5">
    <source>
        <dbReference type="ARBA" id="ARBA00023077"/>
    </source>
</evidence>
<keyword evidence="2 8" id="KW-0813">Transport</keyword>
<evidence type="ECO:0000256" key="9">
    <source>
        <dbReference type="RuleBase" id="RU003357"/>
    </source>
</evidence>
<dbReference type="NCBIfam" id="TIGR04057">
    <property type="entry name" value="SusC_RagA_signa"/>
    <property type="match status" value="1"/>
</dbReference>
<dbReference type="InterPro" id="IPR008969">
    <property type="entry name" value="CarboxyPept-like_regulatory"/>
</dbReference>
<dbReference type="InterPro" id="IPR000531">
    <property type="entry name" value="Beta-barrel_TonB"/>
</dbReference>
<dbReference type="InterPro" id="IPR036942">
    <property type="entry name" value="Beta-barrel_TonB_sf"/>
</dbReference>
<keyword evidence="14" id="KW-1185">Reference proteome</keyword>
<dbReference type="InterPro" id="IPR023997">
    <property type="entry name" value="TonB-dep_OMP_SusC/RagA_CS"/>
</dbReference>
<evidence type="ECO:0000256" key="3">
    <source>
        <dbReference type="ARBA" id="ARBA00022452"/>
    </source>
</evidence>
<keyword evidence="5 9" id="KW-0798">TonB box</keyword>
<gene>
    <name evidence="13" type="ORF">RNZ46_06495</name>
</gene>
<evidence type="ECO:0000256" key="1">
    <source>
        <dbReference type="ARBA" id="ARBA00004571"/>
    </source>
</evidence>
<dbReference type="SUPFAM" id="SSF49464">
    <property type="entry name" value="Carboxypeptidase regulatory domain-like"/>
    <property type="match status" value="1"/>
</dbReference>
<feature type="signal peptide" evidence="10">
    <location>
        <begin position="1"/>
        <end position="21"/>
    </location>
</feature>
<dbReference type="EMBL" id="CP136521">
    <property type="protein sequence ID" value="WOD44913.1"/>
    <property type="molecule type" value="Genomic_DNA"/>
</dbReference>
<evidence type="ECO:0000256" key="7">
    <source>
        <dbReference type="ARBA" id="ARBA00023237"/>
    </source>
</evidence>
<dbReference type="FunFam" id="2.60.40.1120:FF:000003">
    <property type="entry name" value="Outer membrane protein Omp121"/>
    <property type="match status" value="1"/>
</dbReference>
<comment type="similarity">
    <text evidence="8 9">Belongs to the TonB-dependent receptor family.</text>
</comment>
<evidence type="ECO:0000256" key="10">
    <source>
        <dbReference type="SAM" id="SignalP"/>
    </source>
</evidence>
<dbReference type="Gene3D" id="2.60.40.1120">
    <property type="entry name" value="Carboxypeptidase-like, regulatory domain"/>
    <property type="match status" value="1"/>
</dbReference>
<dbReference type="Pfam" id="PF07715">
    <property type="entry name" value="Plug"/>
    <property type="match status" value="1"/>
</dbReference>
<dbReference type="GO" id="GO:0009279">
    <property type="term" value="C:cell outer membrane"/>
    <property type="evidence" value="ECO:0007669"/>
    <property type="project" value="UniProtKB-SubCell"/>
</dbReference>
<evidence type="ECO:0000259" key="11">
    <source>
        <dbReference type="Pfam" id="PF00593"/>
    </source>
</evidence>
<dbReference type="RefSeq" id="WP_316984571.1">
    <property type="nucleotide sequence ID" value="NZ_CP136521.1"/>
</dbReference>
<accession>A0AA97HSW7</accession>
<comment type="subcellular location">
    <subcellularLocation>
        <location evidence="1 8">Cell outer membrane</location>
        <topology evidence="1 8">Multi-pass membrane protein</topology>
    </subcellularLocation>
</comment>
<protein>
    <submittedName>
        <fullName evidence="13">TonB-dependent receptor</fullName>
    </submittedName>
</protein>
<evidence type="ECO:0000256" key="8">
    <source>
        <dbReference type="PROSITE-ProRule" id="PRU01360"/>
    </source>
</evidence>
<organism evidence="13 14">
    <name type="scientific">Hwangdonia lutea</name>
    <dbReference type="NCBI Taxonomy" id="3075823"/>
    <lineage>
        <taxon>Bacteria</taxon>
        <taxon>Pseudomonadati</taxon>
        <taxon>Bacteroidota</taxon>
        <taxon>Flavobacteriia</taxon>
        <taxon>Flavobacteriales</taxon>
        <taxon>Flavobacteriaceae</taxon>
        <taxon>Hwangdonia</taxon>
    </lineage>
</organism>
<dbReference type="Proteomes" id="UP001302486">
    <property type="component" value="Chromosome"/>
</dbReference>
<keyword evidence="4 8" id="KW-0812">Transmembrane</keyword>
<feature type="domain" description="TonB-dependent receptor plug" evidence="12">
    <location>
        <begin position="115"/>
        <end position="224"/>
    </location>
</feature>
<feature type="chain" id="PRO_5041675017" evidence="10">
    <location>
        <begin position="22"/>
        <end position="1056"/>
    </location>
</feature>
<dbReference type="PROSITE" id="PS52016">
    <property type="entry name" value="TONB_DEPENDENT_REC_3"/>
    <property type="match status" value="1"/>
</dbReference>
<reference evidence="14" key="1">
    <citation type="submission" date="2024-06" db="EMBL/GenBank/DDBJ databases">
        <title>Hwangdonia haimaensis gen. nov., sp. nov., a member of the family Flavobacteriaceae isolated from the haima cold seep.</title>
        <authorList>
            <person name="Li J."/>
        </authorList>
    </citation>
    <scope>NUCLEOTIDE SEQUENCE [LARGE SCALE GENOMIC DNA]</scope>
    <source>
        <strain evidence="14">SCSIO 19198</strain>
    </source>
</reference>
<sequence length="1056" mass="118226">MKKINFFISFFLLLSTMSLMAQEKVISGTVTDENNAPLPGANVVVKGTTTGTQTDFDGNYTLSVQIGDVLVFSYIGMKTKEHAVTANDSKIAIVLVEDAALLDEVVVVGFGTKKKVNLTGSVSVVDGDALENRPVTNVAAALQGTVAGMNFSVNNSGGELNNAVSFNIRGSGTIGSGSSGAPLILIDGMEGNMNTLNPQDIESISVLKDAASSSIYGSRAPFGVILITTKSGKDGKITINYNNNFRLTSPLLQPNMLDSESFATYWNEAAANAGQSPKFSEEVLQKIRDYRSGNLPYETDWNSSNNNWNMYPNGFSDNNWFDIFYKDSAASQEHNLSLNGGTEKVNYYFSANFLDQEGLLNFGNDQYDRYTINSKIASKISDKINLTYLSRLTRIDYERSSYQSGLFFHNIARRWPTMPFKDPNGNYVYGNEIAHLENGRNKDQNDEFVQQLNVQFTPVENWNIYANLNYKISNSFNHNEFLPIYRYDEDGVAHAAALQYVLWSPGASRIYESAYKTNYFSPNVYTDYTLTINEDHEFKVMAGYQSELTKTRNLGVNRDDVITPSLPTINTATGDTRGYGAYQHWAIQGYFGRLNYSYKDRYLLEVNGRYDGSSRFLDDKRWQFFPSFSAGWNISNENFYKDSKLSEHVNFLKLRGSYGELGNQNTNNWYPFYPSMGIGVNNGGWLVNGSRPNTAYPPGLVSTLLTWERVTSWNVGLDLRAFNSRLGVGLDIYNRTTFDMVGPAPELPGVLGASPPRINNTDMESKGFDLELSWRDTFNDFSYGAKFILSDTRQFVTSYPNETGNLGQWYNGREFGEIWGYTTHGIAKSDTEMNDWLATHNQDRMGSNWAAGDIMYQNLDDDPAINNGSFTLDDHGDLSVIGNSQARYSYSIDLDANYKGFDFRAFFQGVGKRDVAVGGPYFSGANSNMWQSAGFTQHLDYFRPEDTTSPFGPNTDAYYPRPLFDSGWKNFHTQTRWLQNGAYLRLKNVQLGYTIPADVTEKVNISRMRLYLSGENLLTFTKMSDIFDPETTGGAWGNGKIYPLSKVFSVGLSLTF</sequence>
<feature type="domain" description="TonB-dependent receptor-like beta-barrel" evidence="11">
    <location>
        <begin position="398"/>
        <end position="1017"/>
    </location>
</feature>
<dbReference type="Pfam" id="PF00593">
    <property type="entry name" value="TonB_dep_Rec_b-barrel"/>
    <property type="match status" value="1"/>
</dbReference>
<keyword evidence="6 8" id="KW-0472">Membrane</keyword>
<evidence type="ECO:0000313" key="14">
    <source>
        <dbReference type="Proteomes" id="UP001302486"/>
    </source>
</evidence>
<dbReference type="InterPro" id="IPR012910">
    <property type="entry name" value="Plug_dom"/>
</dbReference>
<keyword evidence="13" id="KW-0675">Receptor</keyword>
<keyword evidence="7 8" id="KW-0998">Cell outer membrane</keyword>
<dbReference type="NCBIfam" id="TIGR04056">
    <property type="entry name" value="OMP_RagA_SusC"/>
    <property type="match status" value="1"/>
</dbReference>
<evidence type="ECO:0000256" key="6">
    <source>
        <dbReference type="ARBA" id="ARBA00023136"/>
    </source>
</evidence>
<dbReference type="Gene3D" id="2.170.130.10">
    <property type="entry name" value="TonB-dependent receptor, plug domain"/>
    <property type="match status" value="1"/>
</dbReference>
<dbReference type="KEGG" id="hws:RNZ46_06495"/>
<dbReference type="Gene3D" id="2.40.170.20">
    <property type="entry name" value="TonB-dependent receptor, beta-barrel domain"/>
    <property type="match status" value="1"/>
</dbReference>
<keyword evidence="10" id="KW-0732">Signal</keyword>
<dbReference type="InterPro" id="IPR023996">
    <property type="entry name" value="TonB-dep_OMP_SusC/RagA"/>
</dbReference>
<dbReference type="FunFam" id="2.170.130.10:FF:000024">
    <property type="entry name" value="Outer membrane protein"/>
    <property type="match status" value="1"/>
</dbReference>
<dbReference type="AlphaFoldDB" id="A0AA97HSW7"/>
<dbReference type="InterPro" id="IPR037066">
    <property type="entry name" value="Plug_dom_sf"/>
</dbReference>
<keyword evidence="3 8" id="KW-1134">Transmembrane beta strand</keyword>
<evidence type="ECO:0000259" key="12">
    <source>
        <dbReference type="Pfam" id="PF07715"/>
    </source>
</evidence>
<evidence type="ECO:0000256" key="2">
    <source>
        <dbReference type="ARBA" id="ARBA00022448"/>
    </source>
</evidence>
<dbReference type="Pfam" id="PF13715">
    <property type="entry name" value="CarbopepD_reg_2"/>
    <property type="match status" value="1"/>
</dbReference>